<dbReference type="RefSeq" id="XP_033667063.1">
    <property type="nucleotide sequence ID" value="XM_033812895.1"/>
</dbReference>
<keyword evidence="5 6" id="KW-0472">Membrane</keyword>
<dbReference type="InterPro" id="IPR011701">
    <property type="entry name" value="MFS"/>
</dbReference>
<dbReference type="PANTHER" id="PTHR43791">
    <property type="entry name" value="PERMEASE-RELATED"/>
    <property type="match status" value="1"/>
</dbReference>
<feature type="transmembrane region" description="Helical" evidence="6">
    <location>
        <begin position="185"/>
        <end position="207"/>
    </location>
</feature>
<feature type="transmembrane region" description="Helical" evidence="6">
    <location>
        <begin position="219"/>
        <end position="239"/>
    </location>
</feature>
<proteinExistence type="predicted"/>
<dbReference type="SUPFAM" id="SSF103473">
    <property type="entry name" value="MFS general substrate transporter"/>
    <property type="match status" value="1"/>
</dbReference>
<feature type="domain" description="Major facilitator superfamily (MFS) profile" evidence="7">
    <location>
        <begin position="1"/>
        <end position="365"/>
    </location>
</feature>
<feature type="transmembrane region" description="Helical" evidence="6">
    <location>
        <begin position="339"/>
        <end position="358"/>
    </location>
</feature>
<evidence type="ECO:0000256" key="2">
    <source>
        <dbReference type="ARBA" id="ARBA00022448"/>
    </source>
</evidence>
<feature type="transmembrane region" description="Helical" evidence="6">
    <location>
        <begin position="308"/>
        <end position="327"/>
    </location>
</feature>
<evidence type="ECO:0000313" key="9">
    <source>
        <dbReference type="Proteomes" id="UP000799537"/>
    </source>
</evidence>
<gene>
    <name evidence="8" type="ORF">M409DRAFT_55044</name>
</gene>
<dbReference type="PANTHER" id="PTHR43791:SF36">
    <property type="entry name" value="TRANSPORTER, PUTATIVE (AFU_ORTHOLOGUE AFUA_6G08340)-RELATED"/>
    <property type="match status" value="1"/>
</dbReference>
<dbReference type="GO" id="GO:0022857">
    <property type="term" value="F:transmembrane transporter activity"/>
    <property type="evidence" value="ECO:0007669"/>
    <property type="project" value="InterPro"/>
</dbReference>
<dbReference type="Proteomes" id="UP000799537">
    <property type="component" value="Unassembled WGS sequence"/>
</dbReference>
<accession>A0A6A6CG37</accession>
<dbReference type="Gene3D" id="1.20.1250.20">
    <property type="entry name" value="MFS general substrate transporter like domains"/>
    <property type="match status" value="2"/>
</dbReference>
<dbReference type="Pfam" id="PF07690">
    <property type="entry name" value="MFS_1"/>
    <property type="match status" value="1"/>
</dbReference>
<dbReference type="InterPro" id="IPR036259">
    <property type="entry name" value="MFS_trans_sf"/>
</dbReference>
<evidence type="ECO:0000256" key="5">
    <source>
        <dbReference type="ARBA" id="ARBA00023136"/>
    </source>
</evidence>
<reference evidence="8" key="1">
    <citation type="journal article" date="2020" name="Stud. Mycol.">
        <title>101 Dothideomycetes genomes: a test case for predicting lifestyles and emergence of pathogens.</title>
        <authorList>
            <person name="Haridas S."/>
            <person name="Albert R."/>
            <person name="Binder M."/>
            <person name="Bloem J."/>
            <person name="Labutti K."/>
            <person name="Salamov A."/>
            <person name="Andreopoulos B."/>
            <person name="Baker S."/>
            <person name="Barry K."/>
            <person name="Bills G."/>
            <person name="Bluhm B."/>
            <person name="Cannon C."/>
            <person name="Castanera R."/>
            <person name="Culley D."/>
            <person name="Daum C."/>
            <person name="Ezra D."/>
            <person name="Gonzalez J."/>
            <person name="Henrissat B."/>
            <person name="Kuo A."/>
            <person name="Liang C."/>
            <person name="Lipzen A."/>
            <person name="Lutzoni F."/>
            <person name="Magnuson J."/>
            <person name="Mondo S."/>
            <person name="Nolan M."/>
            <person name="Ohm R."/>
            <person name="Pangilinan J."/>
            <person name="Park H.-J."/>
            <person name="Ramirez L."/>
            <person name="Alfaro M."/>
            <person name="Sun H."/>
            <person name="Tritt A."/>
            <person name="Yoshinaga Y."/>
            <person name="Zwiers L.-H."/>
            <person name="Turgeon B."/>
            <person name="Goodwin S."/>
            <person name="Spatafora J."/>
            <person name="Crous P."/>
            <person name="Grigoriev I."/>
        </authorList>
    </citation>
    <scope>NUCLEOTIDE SEQUENCE</scope>
    <source>
        <strain evidence="8">ATCC 36951</strain>
    </source>
</reference>
<feature type="transmembrane region" description="Helical" evidence="6">
    <location>
        <begin position="108"/>
        <end position="131"/>
    </location>
</feature>
<comment type="subcellular location">
    <subcellularLocation>
        <location evidence="1">Membrane</location>
        <topology evidence="1">Multi-pass membrane protein</topology>
    </subcellularLocation>
</comment>
<evidence type="ECO:0000256" key="4">
    <source>
        <dbReference type="ARBA" id="ARBA00022989"/>
    </source>
</evidence>
<dbReference type="PROSITE" id="PS50850">
    <property type="entry name" value="MFS"/>
    <property type="match status" value="1"/>
</dbReference>
<organism evidence="8 9">
    <name type="scientific">Zasmidium cellare ATCC 36951</name>
    <dbReference type="NCBI Taxonomy" id="1080233"/>
    <lineage>
        <taxon>Eukaryota</taxon>
        <taxon>Fungi</taxon>
        <taxon>Dikarya</taxon>
        <taxon>Ascomycota</taxon>
        <taxon>Pezizomycotina</taxon>
        <taxon>Dothideomycetes</taxon>
        <taxon>Dothideomycetidae</taxon>
        <taxon>Mycosphaerellales</taxon>
        <taxon>Mycosphaerellaceae</taxon>
        <taxon>Zasmidium</taxon>
    </lineage>
</organism>
<dbReference type="AlphaFoldDB" id="A0A6A6CG37"/>
<evidence type="ECO:0000313" key="8">
    <source>
        <dbReference type="EMBL" id="KAF2166174.1"/>
    </source>
</evidence>
<sequence>MFPGSVFMRAVPAYLQLGFATAAFGSFVCAMSAARNLSTLYALRFLVGVGQAFVQISGLYLTLWYTRREVAFRGAIIFSSATLAGAFSGLIAYAVGDTLTVGNSGRAPWQWLFLIEGVIAIAFGLVAAALLPRYPDRLQHTKHWLFSQAEIQLVLERTAAWNTKGAKTSWRQVWTTLTDPKSYSFALLNSATGLTLSTTGVFLPTFIKQLGYSDVNAQLFSVIPYAFAFAAMLTISYISDKLNLKGPFMVCGFAMSATGYIVLLTDHTALAGMVAACLIISGTYTSIVLGVAWLGINNAGFTKRASTWALAEVFAQAFAIMGIQLYGKGSPRFITGHSTVLAFQVLAIIVAVAMMIAFRHLNRKRDRILEEYAARGEAHPHLERTLEEECDFHVNFRYTL</sequence>
<evidence type="ECO:0000256" key="3">
    <source>
        <dbReference type="ARBA" id="ARBA00022692"/>
    </source>
</evidence>
<dbReference type="GeneID" id="54566167"/>
<feature type="transmembrane region" description="Helical" evidence="6">
    <location>
        <begin position="269"/>
        <end position="296"/>
    </location>
</feature>
<keyword evidence="4 6" id="KW-1133">Transmembrane helix</keyword>
<protein>
    <recommendedName>
        <fullName evidence="7">Major facilitator superfamily (MFS) profile domain-containing protein</fullName>
    </recommendedName>
</protein>
<evidence type="ECO:0000259" key="7">
    <source>
        <dbReference type="PROSITE" id="PS50850"/>
    </source>
</evidence>
<name>A0A6A6CG37_ZASCE</name>
<dbReference type="InterPro" id="IPR020846">
    <property type="entry name" value="MFS_dom"/>
</dbReference>
<dbReference type="EMBL" id="ML993597">
    <property type="protein sequence ID" value="KAF2166174.1"/>
    <property type="molecule type" value="Genomic_DNA"/>
</dbReference>
<evidence type="ECO:0000256" key="1">
    <source>
        <dbReference type="ARBA" id="ARBA00004141"/>
    </source>
</evidence>
<feature type="transmembrane region" description="Helical" evidence="6">
    <location>
        <begin position="246"/>
        <end position="263"/>
    </location>
</feature>
<keyword evidence="9" id="KW-1185">Reference proteome</keyword>
<evidence type="ECO:0000256" key="6">
    <source>
        <dbReference type="SAM" id="Phobius"/>
    </source>
</evidence>
<feature type="transmembrane region" description="Helical" evidence="6">
    <location>
        <begin position="75"/>
        <end position="96"/>
    </location>
</feature>
<dbReference type="OrthoDB" id="2985014at2759"/>
<keyword evidence="3 6" id="KW-0812">Transmembrane</keyword>
<dbReference type="GO" id="GO:0016020">
    <property type="term" value="C:membrane"/>
    <property type="evidence" value="ECO:0007669"/>
    <property type="project" value="UniProtKB-SubCell"/>
</dbReference>
<keyword evidence="2" id="KW-0813">Transport</keyword>
<feature type="transmembrane region" description="Helical" evidence="6">
    <location>
        <begin position="41"/>
        <end position="63"/>
    </location>
</feature>